<evidence type="ECO:0000313" key="1">
    <source>
        <dbReference type="EMBL" id="KAK7305760.1"/>
    </source>
</evidence>
<dbReference type="EMBL" id="JAYMYQ010000011">
    <property type="protein sequence ID" value="KAK7305760.1"/>
    <property type="molecule type" value="Genomic_DNA"/>
</dbReference>
<keyword evidence="2" id="KW-1185">Reference proteome</keyword>
<accession>A0AAN9JUI7</accession>
<comment type="caution">
    <text evidence="1">The sequence shown here is derived from an EMBL/GenBank/DDBJ whole genome shotgun (WGS) entry which is preliminary data.</text>
</comment>
<evidence type="ECO:0000313" key="2">
    <source>
        <dbReference type="Proteomes" id="UP001367508"/>
    </source>
</evidence>
<gene>
    <name evidence="1" type="ORF">VNO77_43671</name>
</gene>
<protein>
    <submittedName>
        <fullName evidence="1">Uncharacterized protein</fullName>
    </submittedName>
</protein>
<sequence>MGNSVGSPVLGGGTLVLAMAKRDNKWQHWDKPSEEDGIERETFLEAIAMCKAVMVVGKLNINKCAIDTHGIQRHSNKHGTCFG</sequence>
<dbReference type="Proteomes" id="UP001367508">
    <property type="component" value="Unassembled WGS sequence"/>
</dbReference>
<proteinExistence type="predicted"/>
<dbReference type="AlphaFoldDB" id="A0AAN9JUI7"/>
<name>A0AAN9JUI7_CANGL</name>
<reference evidence="1 2" key="1">
    <citation type="submission" date="2024-01" db="EMBL/GenBank/DDBJ databases">
        <title>The genomes of 5 underutilized Papilionoideae crops provide insights into root nodulation and disease resistanc.</title>
        <authorList>
            <person name="Jiang F."/>
        </authorList>
    </citation>
    <scope>NUCLEOTIDE SEQUENCE [LARGE SCALE GENOMIC DNA]</scope>
    <source>
        <strain evidence="1">LVBAO_FW01</strain>
        <tissue evidence="1">Leaves</tissue>
    </source>
</reference>
<organism evidence="1 2">
    <name type="scientific">Canavalia gladiata</name>
    <name type="common">Sword bean</name>
    <name type="synonym">Dolichos gladiatus</name>
    <dbReference type="NCBI Taxonomy" id="3824"/>
    <lineage>
        <taxon>Eukaryota</taxon>
        <taxon>Viridiplantae</taxon>
        <taxon>Streptophyta</taxon>
        <taxon>Embryophyta</taxon>
        <taxon>Tracheophyta</taxon>
        <taxon>Spermatophyta</taxon>
        <taxon>Magnoliopsida</taxon>
        <taxon>eudicotyledons</taxon>
        <taxon>Gunneridae</taxon>
        <taxon>Pentapetalae</taxon>
        <taxon>rosids</taxon>
        <taxon>fabids</taxon>
        <taxon>Fabales</taxon>
        <taxon>Fabaceae</taxon>
        <taxon>Papilionoideae</taxon>
        <taxon>50 kb inversion clade</taxon>
        <taxon>NPAAA clade</taxon>
        <taxon>indigoferoid/millettioid clade</taxon>
        <taxon>Phaseoleae</taxon>
        <taxon>Canavalia</taxon>
    </lineage>
</organism>